<reference evidence="2 3" key="1">
    <citation type="submission" date="2020-12" db="EMBL/GenBank/DDBJ databases">
        <title>WGS of Thermoactinomyces spp.</title>
        <authorList>
            <person name="Cheng K."/>
        </authorList>
    </citation>
    <scope>NUCLEOTIDE SEQUENCE [LARGE SCALE GENOMIC DNA]</scope>
    <source>
        <strain evidence="3">CICC 10671\DSM 43846</strain>
    </source>
</reference>
<dbReference type="GO" id="GO:0032259">
    <property type="term" value="P:methylation"/>
    <property type="evidence" value="ECO:0007669"/>
    <property type="project" value="UniProtKB-KW"/>
</dbReference>
<organism evidence="2 3">
    <name type="scientific">Thermoactinomyces intermedius</name>
    <dbReference type="NCBI Taxonomy" id="2024"/>
    <lineage>
        <taxon>Bacteria</taxon>
        <taxon>Bacillati</taxon>
        <taxon>Bacillota</taxon>
        <taxon>Bacilli</taxon>
        <taxon>Bacillales</taxon>
        <taxon>Thermoactinomycetaceae</taxon>
        <taxon>Thermoactinomyces</taxon>
    </lineage>
</organism>
<sequence length="228" mass="25822">MPDHDVIYQEQASMYDRLISKQKSVIPFLEKIHSGKGADIVDIGAGTGRLTVPLAKVARSIVALDESAGMLAVTAEKLKAEGLDHWQVQVADHRRLPVEDDQADLVVAGWSICYLASSNHPTWRKNLSQIIGEIRRVLKPGGTVVIFETMGTATEEPDPPDFLRRYYRALEEEYGFSHSVIRTDYTFRDLDEAEELTRFFFGDEVADKVRKNGCVQVPEWAGVWWRSW</sequence>
<dbReference type="GO" id="GO:0008757">
    <property type="term" value="F:S-adenosylmethionine-dependent methyltransferase activity"/>
    <property type="evidence" value="ECO:0007669"/>
    <property type="project" value="InterPro"/>
</dbReference>
<evidence type="ECO:0000313" key="2">
    <source>
        <dbReference type="EMBL" id="MBH8594629.1"/>
    </source>
</evidence>
<dbReference type="Gene3D" id="3.40.50.150">
    <property type="entry name" value="Vaccinia Virus protein VP39"/>
    <property type="match status" value="1"/>
</dbReference>
<feature type="domain" description="Methyltransferase type 11" evidence="1">
    <location>
        <begin position="41"/>
        <end position="146"/>
    </location>
</feature>
<evidence type="ECO:0000259" key="1">
    <source>
        <dbReference type="Pfam" id="PF08241"/>
    </source>
</evidence>
<dbReference type="RefSeq" id="WP_181731878.1">
    <property type="nucleotide sequence ID" value="NZ_JACEIR010000004.1"/>
</dbReference>
<dbReference type="AlphaFoldDB" id="A0A8I1DE57"/>
<accession>A0A8I1DE57</accession>
<keyword evidence="2" id="KW-0808">Transferase</keyword>
<dbReference type="CDD" id="cd02440">
    <property type="entry name" value="AdoMet_MTases"/>
    <property type="match status" value="1"/>
</dbReference>
<dbReference type="InterPro" id="IPR013216">
    <property type="entry name" value="Methyltransf_11"/>
</dbReference>
<dbReference type="InterPro" id="IPR050508">
    <property type="entry name" value="Methyltransf_Superfamily"/>
</dbReference>
<dbReference type="Proteomes" id="UP000633619">
    <property type="component" value="Unassembled WGS sequence"/>
</dbReference>
<comment type="caution">
    <text evidence="2">The sequence shown here is derived from an EMBL/GenBank/DDBJ whole genome shotgun (WGS) entry which is preliminary data.</text>
</comment>
<dbReference type="EMBL" id="JAECVW010000002">
    <property type="protein sequence ID" value="MBH8594629.1"/>
    <property type="molecule type" value="Genomic_DNA"/>
</dbReference>
<keyword evidence="2" id="KW-0489">Methyltransferase</keyword>
<name>A0A8I1DE57_THEIN</name>
<evidence type="ECO:0000313" key="3">
    <source>
        <dbReference type="Proteomes" id="UP000633619"/>
    </source>
</evidence>
<dbReference type="Pfam" id="PF08241">
    <property type="entry name" value="Methyltransf_11"/>
    <property type="match status" value="1"/>
</dbReference>
<keyword evidence="3" id="KW-1185">Reference proteome</keyword>
<protein>
    <submittedName>
        <fullName evidence="2">Class I SAM-dependent methyltransferase</fullName>
    </submittedName>
</protein>
<proteinExistence type="predicted"/>
<dbReference type="InterPro" id="IPR029063">
    <property type="entry name" value="SAM-dependent_MTases_sf"/>
</dbReference>
<gene>
    <name evidence="2" type="ORF">I8U20_04720</name>
</gene>
<dbReference type="PANTHER" id="PTHR42912">
    <property type="entry name" value="METHYLTRANSFERASE"/>
    <property type="match status" value="1"/>
</dbReference>
<dbReference type="SUPFAM" id="SSF53335">
    <property type="entry name" value="S-adenosyl-L-methionine-dependent methyltransferases"/>
    <property type="match status" value="1"/>
</dbReference>